<evidence type="ECO:0000313" key="3">
    <source>
        <dbReference type="Proteomes" id="UP000186914"/>
    </source>
</evidence>
<reference evidence="3" key="1">
    <citation type="submission" date="2017-01" db="EMBL/GenBank/DDBJ databases">
        <authorList>
            <person name="Varghese N."/>
            <person name="Submissions S."/>
        </authorList>
    </citation>
    <scope>NUCLEOTIDE SEQUENCE [LARGE SCALE GENOMIC DNA]</scope>
    <source>
        <strain evidence="3">CGMCC 1.7737</strain>
    </source>
</reference>
<evidence type="ECO:0000313" key="2">
    <source>
        <dbReference type="EMBL" id="SIR68433.1"/>
    </source>
</evidence>
<evidence type="ECO:0000256" key="1">
    <source>
        <dbReference type="SAM" id="MobiDB-lite"/>
    </source>
</evidence>
<dbReference type="AlphaFoldDB" id="A0A1N7CXY6"/>
<dbReference type="EMBL" id="FTNO01000003">
    <property type="protein sequence ID" value="SIR68433.1"/>
    <property type="molecule type" value="Genomic_DNA"/>
</dbReference>
<feature type="region of interest" description="Disordered" evidence="1">
    <location>
        <begin position="1"/>
        <end position="55"/>
    </location>
</feature>
<proteinExistence type="predicted"/>
<name>A0A1N7CXY6_9EURY</name>
<sequence>MIHHRQSGIDIDATPGGGTSRLEETGKPVAIEGCAMGDHTNHDDTDSPRGYGSGGHATLGGLSVHADGFRFVPVTTRFSPGEPSDWEFHIVAPDGTIRTEFDEAHGQRGHLIVVRRDLTRFQHLHPTLENDGTWRVEAFTLPDPGIYRAFLDLMIDGRPITLGFDIFAAGPLEVAARPETARHATTAEYHVELSSNEVSAGETTELTFEICRSGDRVSRLDSYLGALGHLVALREGDLAYLHIHPEETSPDSGRVKFGAEFPTPGRYRLFLQSKPEGTLITTKHDVRIDN</sequence>
<gene>
    <name evidence="2" type="ORF">SAMN05421858_3334</name>
</gene>
<organism evidence="2 3">
    <name type="scientific">Haladaptatus litoreus</name>
    <dbReference type="NCBI Taxonomy" id="553468"/>
    <lineage>
        <taxon>Archaea</taxon>
        <taxon>Methanobacteriati</taxon>
        <taxon>Methanobacteriota</taxon>
        <taxon>Stenosarchaea group</taxon>
        <taxon>Halobacteria</taxon>
        <taxon>Halobacteriales</taxon>
        <taxon>Haladaptataceae</taxon>
        <taxon>Haladaptatus</taxon>
    </lineage>
</organism>
<accession>A0A1N7CXY6</accession>
<dbReference type="Proteomes" id="UP000186914">
    <property type="component" value="Unassembled WGS sequence"/>
</dbReference>
<keyword evidence="3" id="KW-1185">Reference proteome</keyword>
<protein>
    <submittedName>
        <fullName evidence="2">Uncharacterized protein</fullName>
    </submittedName>
</protein>